<evidence type="ECO:0000313" key="3">
    <source>
        <dbReference type="Proteomes" id="UP000469185"/>
    </source>
</evidence>
<reference evidence="2 3" key="1">
    <citation type="submission" date="2020-02" db="EMBL/GenBank/DDBJ databases">
        <authorList>
            <person name="Li X.-J."/>
            <person name="Feng X.-M."/>
        </authorList>
    </citation>
    <scope>NUCLEOTIDE SEQUENCE [LARGE SCALE GENOMIC DNA]</scope>
    <source>
        <strain evidence="2 3">CGMCC 4.7225</strain>
    </source>
</reference>
<name>A0A6N9YN23_9ACTN</name>
<keyword evidence="3" id="KW-1185">Reference proteome</keyword>
<dbReference type="RefSeq" id="WP_163819235.1">
    <property type="nucleotide sequence ID" value="NZ_JAAGOB010000007.1"/>
</dbReference>
<evidence type="ECO:0000256" key="1">
    <source>
        <dbReference type="SAM" id="MobiDB-lite"/>
    </source>
</evidence>
<organism evidence="2 3">
    <name type="scientific">Phytoactinopolyspora alkaliphila</name>
    <dbReference type="NCBI Taxonomy" id="1783498"/>
    <lineage>
        <taxon>Bacteria</taxon>
        <taxon>Bacillati</taxon>
        <taxon>Actinomycetota</taxon>
        <taxon>Actinomycetes</taxon>
        <taxon>Jiangellales</taxon>
        <taxon>Jiangellaceae</taxon>
        <taxon>Phytoactinopolyspora</taxon>
    </lineage>
</organism>
<protein>
    <submittedName>
        <fullName evidence="2">Uncharacterized protein</fullName>
    </submittedName>
</protein>
<dbReference type="AlphaFoldDB" id="A0A6N9YN23"/>
<proteinExistence type="predicted"/>
<comment type="caution">
    <text evidence="2">The sequence shown here is derived from an EMBL/GenBank/DDBJ whole genome shotgun (WGS) entry which is preliminary data.</text>
</comment>
<feature type="compositionally biased region" description="Basic residues" evidence="1">
    <location>
        <begin position="1"/>
        <end position="14"/>
    </location>
</feature>
<gene>
    <name evidence="2" type="ORF">G1H11_14140</name>
</gene>
<sequence length="49" mass="5261">MGKPVTLRHPKLKGPKGAPRTVKVPSESAARVLRRNGWVDAQPTAGKES</sequence>
<accession>A0A6N9YN23</accession>
<feature type="region of interest" description="Disordered" evidence="1">
    <location>
        <begin position="1"/>
        <end position="49"/>
    </location>
</feature>
<dbReference type="Proteomes" id="UP000469185">
    <property type="component" value="Unassembled WGS sequence"/>
</dbReference>
<dbReference type="EMBL" id="JAAGOB010000007">
    <property type="protein sequence ID" value="NED96446.1"/>
    <property type="molecule type" value="Genomic_DNA"/>
</dbReference>
<evidence type="ECO:0000313" key="2">
    <source>
        <dbReference type="EMBL" id="NED96446.1"/>
    </source>
</evidence>